<evidence type="ECO:0000313" key="3">
    <source>
        <dbReference type="Proteomes" id="UP001583280"/>
    </source>
</evidence>
<feature type="compositionally biased region" description="Acidic residues" evidence="1">
    <location>
        <begin position="265"/>
        <end position="274"/>
    </location>
</feature>
<feature type="compositionally biased region" description="Basic residues" evidence="1">
    <location>
        <begin position="281"/>
        <end position="298"/>
    </location>
</feature>
<name>A0ABR3YT33_9PEZI</name>
<evidence type="ECO:0000256" key="1">
    <source>
        <dbReference type="SAM" id="MobiDB-lite"/>
    </source>
</evidence>
<sequence length="298" mass="32387">MSLLADSYCLSATSSSSQGPILVPRCATLESAAGIKVSLIFRRLMTKAGQGTPGRAEHDESLVSSWIQQASPTDRTIPFNKDTHLPAVWDLPSTCRDTVPICAASDINPGNTSMSGHPSPLTRVPCISFDSLPLGRASTPPTAMEEGSTIRCVPHKHDAMISTVLNEELPAMDTGTKSSYITHHPYKHTCATDPITTEMLSFNPTSTVAPIHDLQPLESDTRKCKKKQMRTVSRDSIQAQGCSKASTIQFGCELASDANTKNPQDENEIDNDSDGDGHAARLLRRSQRRRMAPARFRQ</sequence>
<comment type="caution">
    <text evidence="2">The sequence shown here is derived from an EMBL/GenBank/DDBJ whole genome shotgun (WGS) entry which is preliminary data.</text>
</comment>
<organism evidence="2 3">
    <name type="scientific">Ceratocystis pirilliformis</name>
    <dbReference type="NCBI Taxonomy" id="259994"/>
    <lineage>
        <taxon>Eukaryota</taxon>
        <taxon>Fungi</taxon>
        <taxon>Dikarya</taxon>
        <taxon>Ascomycota</taxon>
        <taxon>Pezizomycotina</taxon>
        <taxon>Sordariomycetes</taxon>
        <taxon>Hypocreomycetidae</taxon>
        <taxon>Microascales</taxon>
        <taxon>Ceratocystidaceae</taxon>
        <taxon>Ceratocystis</taxon>
    </lineage>
</organism>
<keyword evidence="3" id="KW-1185">Reference proteome</keyword>
<proteinExistence type="predicted"/>
<accession>A0ABR3YT33</accession>
<gene>
    <name evidence="2" type="ORF">Cpir12675_005141</name>
</gene>
<dbReference type="Proteomes" id="UP001583280">
    <property type="component" value="Unassembled WGS sequence"/>
</dbReference>
<feature type="region of interest" description="Disordered" evidence="1">
    <location>
        <begin position="256"/>
        <end position="298"/>
    </location>
</feature>
<reference evidence="2 3" key="1">
    <citation type="journal article" date="2024" name="IMA Fungus">
        <title>IMA Genome - F19 : A genome assembly and annotation guide to empower mycologists, including annotated draft genome sequences of Ceratocystis pirilliformis, Diaporthe australafricana, Fusarium ophioides, Paecilomyces lecythidis, and Sporothrix stenoceras.</title>
        <authorList>
            <person name="Aylward J."/>
            <person name="Wilson A.M."/>
            <person name="Visagie C.M."/>
            <person name="Spraker J."/>
            <person name="Barnes I."/>
            <person name="Buitendag C."/>
            <person name="Ceriani C."/>
            <person name="Del Mar Angel L."/>
            <person name="du Plessis D."/>
            <person name="Fuchs T."/>
            <person name="Gasser K."/>
            <person name="Kramer D."/>
            <person name="Li W."/>
            <person name="Munsamy K."/>
            <person name="Piso A."/>
            <person name="Price J.L."/>
            <person name="Sonnekus B."/>
            <person name="Thomas C."/>
            <person name="van der Nest A."/>
            <person name="van Dijk A."/>
            <person name="van Heerden A."/>
            <person name="van Vuuren N."/>
            <person name="Yilmaz N."/>
            <person name="Duong T.A."/>
            <person name="van der Merwe N.A."/>
            <person name="Wingfield M.J."/>
            <person name="Wingfield B.D."/>
        </authorList>
    </citation>
    <scope>NUCLEOTIDE SEQUENCE [LARGE SCALE GENOMIC DNA]</scope>
    <source>
        <strain evidence="2 3">CMW 12675</strain>
    </source>
</reference>
<dbReference type="EMBL" id="JAWDJO010000164">
    <property type="protein sequence ID" value="KAL1891015.1"/>
    <property type="molecule type" value="Genomic_DNA"/>
</dbReference>
<protein>
    <submittedName>
        <fullName evidence="2">Uncharacterized protein</fullName>
    </submittedName>
</protein>
<evidence type="ECO:0000313" key="2">
    <source>
        <dbReference type="EMBL" id="KAL1891015.1"/>
    </source>
</evidence>